<dbReference type="PANTHER" id="PTHR43252:SF4">
    <property type="entry name" value="TRANSCRIPTIONAL REGULATORY PROTEIN"/>
    <property type="match status" value="1"/>
</dbReference>
<evidence type="ECO:0000313" key="4">
    <source>
        <dbReference type="Proteomes" id="UP001081071"/>
    </source>
</evidence>
<evidence type="ECO:0000259" key="2">
    <source>
        <dbReference type="Pfam" id="PF10400"/>
    </source>
</evidence>
<dbReference type="SUPFAM" id="SSF46785">
    <property type="entry name" value="Winged helix' DNA-binding domain"/>
    <property type="match status" value="1"/>
</dbReference>
<dbReference type="InterPro" id="IPR036390">
    <property type="entry name" value="WH_DNA-bd_sf"/>
</dbReference>
<gene>
    <name evidence="3" type="ORF">O4220_02170</name>
</gene>
<protein>
    <submittedName>
        <fullName evidence="3">PadR family transcriptional regulator</fullName>
    </submittedName>
</protein>
<dbReference type="Proteomes" id="UP001081071">
    <property type="component" value="Unassembled WGS sequence"/>
</dbReference>
<comment type="caution">
    <text evidence="3">The sequence shown here is derived from an EMBL/GenBank/DDBJ whole genome shotgun (WGS) entry which is preliminary data.</text>
</comment>
<dbReference type="InterPro" id="IPR036388">
    <property type="entry name" value="WH-like_DNA-bd_sf"/>
</dbReference>
<dbReference type="Pfam" id="PF03551">
    <property type="entry name" value="PadR"/>
    <property type="match status" value="1"/>
</dbReference>
<name>A0ABT4M8L3_9NOCA</name>
<proteinExistence type="predicted"/>
<dbReference type="EMBL" id="JAPWIJ010000001">
    <property type="protein sequence ID" value="MCZ4517302.1"/>
    <property type="molecule type" value="Genomic_DNA"/>
</dbReference>
<sequence length="181" mass="20133">MSLPHALLGLLAIESRSGYDLTEALSAEGIGKHAWTAGHTSIYPELNRLDAAGHIEVIERGARGRRTYSITEAGRDELRRWLVETPIRPAVVRNENILRLFLLSALEPQDAIDVLTRILEHAESEAAELRRVRAPHRHLVPDGPSAFGHIAAEYGIRADDALADWARWAIDHFQRTIDGGK</sequence>
<keyword evidence="4" id="KW-1185">Reference proteome</keyword>
<dbReference type="RefSeq" id="WP_269601909.1">
    <property type="nucleotide sequence ID" value="NZ_JAPWIJ010000001.1"/>
</dbReference>
<evidence type="ECO:0000259" key="1">
    <source>
        <dbReference type="Pfam" id="PF03551"/>
    </source>
</evidence>
<evidence type="ECO:0000313" key="3">
    <source>
        <dbReference type="EMBL" id="MCZ4517302.1"/>
    </source>
</evidence>
<dbReference type="Pfam" id="PF10400">
    <property type="entry name" value="Vir_act_alpha_C"/>
    <property type="match status" value="1"/>
</dbReference>
<feature type="domain" description="Transcription regulator PadR C-terminal" evidence="2">
    <location>
        <begin position="92"/>
        <end position="171"/>
    </location>
</feature>
<reference evidence="3" key="1">
    <citation type="submission" date="2022-12" db="EMBL/GenBank/DDBJ databases">
        <authorList>
            <person name="Krivoruchko A.V."/>
            <person name="Elkin A."/>
        </authorList>
    </citation>
    <scope>NUCLEOTIDE SEQUENCE</scope>
    <source>
        <strain evidence="3">IEGM 1391</strain>
    </source>
</reference>
<accession>A0ABT4M8L3</accession>
<dbReference type="PANTHER" id="PTHR43252">
    <property type="entry name" value="TRANSCRIPTIONAL REGULATOR YQJI"/>
    <property type="match status" value="1"/>
</dbReference>
<dbReference type="Gene3D" id="1.10.10.10">
    <property type="entry name" value="Winged helix-like DNA-binding domain superfamily/Winged helix DNA-binding domain"/>
    <property type="match status" value="1"/>
</dbReference>
<dbReference type="InterPro" id="IPR018309">
    <property type="entry name" value="Tscrpt_reg_PadR_C"/>
</dbReference>
<dbReference type="InterPro" id="IPR005149">
    <property type="entry name" value="Tscrpt_reg_PadR_N"/>
</dbReference>
<organism evidence="3 4">
    <name type="scientific">Rhodococcus ruber</name>
    <dbReference type="NCBI Taxonomy" id="1830"/>
    <lineage>
        <taxon>Bacteria</taxon>
        <taxon>Bacillati</taxon>
        <taxon>Actinomycetota</taxon>
        <taxon>Actinomycetes</taxon>
        <taxon>Mycobacteriales</taxon>
        <taxon>Nocardiaceae</taxon>
        <taxon>Rhodococcus</taxon>
    </lineage>
</organism>
<feature type="domain" description="Transcription regulator PadR N-terminal" evidence="1">
    <location>
        <begin position="7"/>
        <end position="79"/>
    </location>
</feature>